<keyword evidence="5 6" id="KW-0472">Membrane</keyword>
<feature type="transmembrane region" description="Helical" evidence="6">
    <location>
        <begin position="192"/>
        <end position="211"/>
    </location>
</feature>
<dbReference type="GO" id="GO:0016020">
    <property type="term" value="C:membrane"/>
    <property type="evidence" value="ECO:0007669"/>
    <property type="project" value="UniProtKB-SubCell"/>
</dbReference>
<dbReference type="PANTHER" id="PTHR11266">
    <property type="entry name" value="PEROXISOMAL MEMBRANE PROTEIN 2, PXMP2 MPV17"/>
    <property type="match status" value="1"/>
</dbReference>
<dbReference type="InterPro" id="IPR007248">
    <property type="entry name" value="Mpv17_PMP22"/>
</dbReference>
<evidence type="ECO:0000256" key="1">
    <source>
        <dbReference type="ARBA" id="ARBA00004141"/>
    </source>
</evidence>
<evidence type="ECO:0000256" key="6">
    <source>
        <dbReference type="RuleBase" id="RU363053"/>
    </source>
</evidence>
<comment type="similarity">
    <text evidence="2 6">Belongs to the peroxisomal membrane protein PXMP2/4 family.</text>
</comment>
<dbReference type="STRING" id="36166.T1GL17"/>
<reference evidence="8" key="1">
    <citation type="submission" date="2013-02" db="EMBL/GenBank/DDBJ databases">
        <authorList>
            <person name="Hughes D."/>
        </authorList>
    </citation>
    <scope>NUCLEOTIDE SEQUENCE</scope>
    <source>
        <strain>Durham</strain>
        <strain evidence="8">NC isolate 2 -- Noor lab</strain>
    </source>
</reference>
<evidence type="ECO:0000256" key="2">
    <source>
        <dbReference type="ARBA" id="ARBA00006824"/>
    </source>
</evidence>
<dbReference type="GO" id="GO:0005739">
    <property type="term" value="C:mitochondrion"/>
    <property type="evidence" value="ECO:0007669"/>
    <property type="project" value="TreeGrafter"/>
</dbReference>
<organism evidence="7 8">
    <name type="scientific">Megaselia scalaris</name>
    <name type="common">Humpbacked fly</name>
    <name type="synonym">Phora scalaris</name>
    <dbReference type="NCBI Taxonomy" id="36166"/>
    <lineage>
        <taxon>Eukaryota</taxon>
        <taxon>Metazoa</taxon>
        <taxon>Ecdysozoa</taxon>
        <taxon>Arthropoda</taxon>
        <taxon>Hexapoda</taxon>
        <taxon>Insecta</taxon>
        <taxon>Pterygota</taxon>
        <taxon>Neoptera</taxon>
        <taxon>Endopterygota</taxon>
        <taxon>Diptera</taxon>
        <taxon>Brachycera</taxon>
        <taxon>Muscomorpha</taxon>
        <taxon>Platypezoidea</taxon>
        <taxon>Phoridae</taxon>
        <taxon>Megaseliini</taxon>
        <taxon>Megaselia</taxon>
    </lineage>
</organism>
<dbReference type="HOGENOM" id="CLU_867609_0_0_1"/>
<sequence>FNRDGFYVIEDFLTPEETEELHKTGKTLCIEAPKENRKIFSTTNSESNQNRENYFLESGDKIRYFFEKDAVGQEGELLVDPLHALNKVGHALHTDHPTFNKFTFSNRVKEICWQLGYRRPAVPQKNAVLEFLILETEMLCRKLITSAQKRVFPSSILIFRGTKTKVVPNLHGAETKVVVPEKTLINKFFGKYLLITNTVSSGLLMIAGDVICQEIEFRRGELKKRYDYKRIWQMFLVGSLQGPMHHWFYGWLARIMPEATVKNAVKKILWDQFVMSPACILMFFYPACLLENKPFHEATKEIKDKFLTVYVVSKKLISFKY</sequence>
<evidence type="ECO:0000256" key="3">
    <source>
        <dbReference type="ARBA" id="ARBA00022692"/>
    </source>
</evidence>
<feature type="transmembrane region" description="Helical" evidence="6">
    <location>
        <begin position="269"/>
        <end position="290"/>
    </location>
</feature>
<feature type="transmembrane region" description="Helical" evidence="6">
    <location>
        <begin position="231"/>
        <end position="249"/>
    </location>
</feature>
<name>T1GL17_MEGSC</name>
<proteinExistence type="inferred from homology"/>
<evidence type="ECO:0000256" key="5">
    <source>
        <dbReference type="ARBA" id="ARBA00023136"/>
    </source>
</evidence>
<dbReference type="InterPro" id="IPR008775">
    <property type="entry name" value="Phytyl_CoA_dOase-like"/>
</dbReference>
<keyword evidence="3 6" id="KW-0812">Transmembrane</keyword>
<accession>T1GL17</accession>
<comment type="subcellular location">
    <subcellularLocation>
        <location evidence="1">Membrane</location>
        <topology evidence="1">Multi-pass membrane protein</topology>
    </subcellularLocation>
</comment>
<dbReference type="SUPFAM" id="SSF51197">
    <property type="entry name" value="Clavaminate synthase-like"/>
    <property type="match status" value="1"/>
</dbReference>
<keyword evidence="4 6" id="KW-1133">Transmembrane helix</keyword>
<dbReference type="EMBL" id="CAQQ02200224">
    <property type="status" value="NOT_ANNOTATED_CDS"/>
    <property type="molecule type" value="Genomic_DNA"/>
</dbReference>
<reference evidence="7" key="2">
    <citation type="submission" date="2015-06" db="UniProtKB">
        <authorList>
            <consortium name="EnsemblMetazoa"/>
        </authorList>
    </citation>
    <scope>IDENTIFICATION</scope>
</reference>
<dbReference type="PANTHER" id="PTHR11266:SF81">
    <property type="entry name" value="GH12661P-RELATED"/>
    <property type="match status" value="1"/>
</dbReference>
<keyword evidence="8" id="KW-1185">Reference proteome</keyword>
<evidence type="ECO:0000313" key="7">
    <source>
        <dbReference type="EnsemblMetazoa" id="MESCA004203-PA"/>
    </source>
</evidence>
<dbReference type="AlphaFoldDB" id="T1GL17"/>
<evidence type="ECO:0000313" key="8">
    <source>
        <dbReference type="Proteomes" id="UP000015102"/>
    </source>
</evidence>
<protein>
    <submittedName>
        <fullName evidence="7">Uncharacterized protein</fullName>
    </submittedName>
</protein>
<dbReference type="Pfam" id="PF05721">
    <property type="entry name" value="PhyH"/>
    <property type="match status" value="1"/>
</dbReference>
<dbReference type="GO" id="GO:0061668">
    <property type="term" value="P:mitochondrial ribosome assembly"/>
    <property type="evidence" value="ECO:0007669"/>
    <property type="project" value="TreeGrafter"/>
</dbReference>
<dbReference type="Proteomes" id="UP000015102">
    <property type="component" value="Unassembled WGS sequence"/>
</dbReference>
<evidence type="ECO:0000256" key="4">
    <source>
        <dbReference type="ARBA" id="ARBA00022989"/>
    </source>
</evidence>
<dbReference type="Gene3D" id="2.60.120.620">
    <property type="entry name" value="q2cbj1_9rhob like domain"/>
    <property type="match status" value="1"/>
</dbReference>
<dbReference type="EnsemblMetazoa" id="MESCA004203-RA">
    <property type="protein sequence ID" value="MESCA004203-PA"/>
    <property type="gene ID" value="MESCA004203"/>
</dbReference>